<dbReference type="Proteomes" id="UP000078596">
    <property type="component" value="Chromosome"/>
</dbReference>
<protein>
    <recommendedName>
        <fullName evidence="4">Mce/MlaD domain-containing protein</fullName>
    </recommendedName>
</protein>
<gene>
    <name evidence="5" type="ORF">A9404_11900</name>
</gene>
<organism evidence="5 6">
    <name type="scientific">Halothiobacillus diazotrophicus</name>
    <dbReference type="NCBI Taxonomy" id="1860122"/>
    <lineage>
        <taxon>Bacteria</taxon>
        <taxon>Pseudomonadati</taxon>
        <taxon>Pseudomonadota</taxon>
        <taxon>Gammaproteobacteria</taxon>
        <taxon>Chromatiales</taxon>
        <taxon>Halothiobacillaceae</taxon>
        <taxon>Halothiobacillus</taxon>
    </lineage>
</organism>
<keyword evidence="1" id="KW-0175">Coiled coil</keyword>
<evidence type="ECO:0000259" key="4">
    <source>
        <dbReference type="Pfam" id="PF02470"/>
    </source>
</evidence>
<feature type="coiled-coil region" evidence="1">
    <location>
        <begin position="219"/>
        <end position="246"/>
    </location>
</feature>
<keyword evidence="6" id="KW-1185">Reference proteome</keyword>
<feature type="transmembrane region" description="Helical" evidence="3">
    <location>
        <begin position="7"/>
        <end position="29"/>
    </location>
</feature>
<evidence type="ECO:0000256" key="1">
    <source>
        <dbReference type="SAM" id="Coils"/>
    </source>
</evidence>
<reference evidence="5 6" key="1">
    <citation type="submission" date="2016-06" db="EMBL/GenBank/DDBJ databases">
        <title>Insight into the functional genes involving in sulfur oxidation in Pearl River water.</title>
        <authorList>
            <person name="Luo J."/>
            <person name="Tan X."/>
            <person name="Lin W."/>
        </authorList>
    </citation>
    <scope>NUCLEOTIDE SEQUENCE [LARGE SCALE GENOMIC DNA]</scope>
    <source>
        <strain evidence="5 6">LS2</strain>
    </source>
</reference>
<dbReference type="RefSeq" id="WP_066101934.1">
    <property type="nucleotide sequence ID" value="NZ_CP016027.1"/>
</dbReference>
<feature type="domain" description="Mce/MlaD" evidence="4">
    <location>
        <begin position="40"/>
        <end position="116"/>
    </location>
</feature>
<dbReference type="Gene3D" id="1.10.287.950">
    <property type="entry name" value="Methyl-accepting chemotaxis protein"/>
    <property type="match status" value="1"/>
</dbReference>
<dbReference type="KEGG" id="haz:A9404_11900"/>
<dbReference type="STRING" id="1860122.A9404_11900"/>
<accession>A0A191ZJF9</accession>
<evidence type="ECO:0000313" key="6">
    <source>
        <dbReference type="Proteomes" id="UP000078596"/>
    </source>
</evidence>
<proteinExistence type="predicted"/>
<keyword evidence="3" id="KW-1133">Transmembrane helix</keyword>
<evidence type="ECO:0000256" key="2">
    <source>
        <dbReference type="SAM" id="MobiDB-lite"/>
    </source>
</evidence>
<evidence type="ECO:0000256" key="3">
    <source>
        <dbReference type="SAM" id="Phobius"/>
    </source>
</evidence>
<sequence>MESKINYTAVGLFVVLLGLSLAATAYWLVTGGKQQQFIPYVIYATDSVTGLSVNSHVLYRGVDVGEVKSIRIDQKNPDRIRILVYLDANVPIRTDTVAQLRPQGVTGLSILNLTGGKAATPLTRRNEDGDLVIPYEPSIFSQLEGGLSESMVKVSRMTDRLDQLLSEKNVQTLTDTLNDVHQLTSTLAARRVDIADAIVAGRKTLQNTADVTQSTAALMKQAQAVLNKFSRAIDALEATLDTTNAAVGQVAKASESTVQLTHSGTKTLDELRQQTLPELGSLLERLQNASASIAQLVRQINANPSQILYGVPPVPPGPGEGPRNDLGTARTDVRGTATTGTAP</sequence>
<evidence type="ECO:0000313" key="5">
    <source>
        <dbReference type="EMBL" id="ANJ67982.1"/>
    </source>
</evidence>
<dbReference type="EMBL" id="CP016027">
    <property type="protein sequence ID" value="ANJ67982.1"/>
    <property type="molecule type" value="Genomic_DNA"/>
</dbReference>
<feature type="region of interest" description="Disordered" evidence="2">
    <location>
        <begin position="311"/>
        <end position="343"/>
    </location>
</feature>
<name>A0A191ZJF9_9GAMM</name>
<dbReference type="OrthoDB" id="9806984at2"/>
<dbReference type="PANTHER" id="PTHR36698:SF2">
    <property type="entry name" value="MCE_MLAD DOMAIN-CONTAINING PROTEIN"/>
    <property type="match status" value="1"/>
</dbReference>
<dbReference type="PANTHER" id="PTHR36698">
    <property type="entry name" value="BLL5892 PROTEIN"/>
    <property type="match status" value="1"/>
</dbReference>
<keyword evidence="3" id="KW-0812">Transmembrane</keyword>
<dbReference type="InterPro" id="IPR003399">
    <property type="entry name" value="Mce/MlaD"/>
</dbReference>
<dbReference type="AlphaFoldDB" id="A0A191ZJF9"/>
<dbReference type="Pfam" id="PF02470">
    <property type="entry name" value="MlaD"/>
    <property type="match status" value="1"/>
</dbReference>
<keyword evidence="3" id="KW-0472">Membrane</keyword>